<proteinExistence type="evidence at transcript level"/>
<evidence type="ECO:0000256" key="6">
    <source>
        <dbReference type="ARBA" id="ARBA00065091"/>
    </source>
</evidence>
<dbReference type="Pfam" id="PF13519">
    <property type="entry name" value="VWA_2"/>
    <property type="match status" value="1"/>
</dbReference>
<protein>
    <recommendedName>
        <fullName evidence="2">Integrator complex subunit 14</fullName>
    </recommendedName>
    <alternativeName>
        <fullName evidence="4">von Willebrand factor A domain-containing protein 9</fullName>
    </alternativeName>
</protein>
<comment type="similarity">
    <text evidence="5">Belongs to the Integrator subunit 14 family.</text>
</comment>
<dbReference type="InterPro" id="IPR045814">
    <property type="entry name" value="IntS14_b-barrel"/>
</dbReference>
<evidence type="ECO:0000256" key="4">
    <source>
        <dbReference type="ARBA" id="ARBA00029992"/>
    </source>
</evidence>
<dbReference type="Gene3D" id="3.40.50.410">
    <property type="entry name" value="von Willebrand factor, type A domain"/>
    <property type="match status" value="1"/>
</dbReference>
<dbReference type="InterPro" id="IPR039841">
    <property type="entry name" value="INTS14"/>
</dbReference>
<dbReference type="InterPro" id="IPR002035">
    <property type="entry name" value="VWF_A"/>
</dbReference>
<dbReference type="SUPFAM" id="SSF53300">
    <property type="entry name" value="vWA-like"/>
    <property type="match status" value="1"/>
</dbReference>
<dbReference type="EMBL" id="LR786004">
    <property type="protein sequence ID" value="CAB3256419.1"/>
    <property type="molecule type" value="mRNA"/>
</dbReference>
<dbReference type="Pfam" id="PF19435">
    <property type="entry name" value="IntS14_b-barrel"/>
    <property type="match status" value="1"/>
</dbReference>
<dbReference type="InterPro" id="IPR036465">
    <property type="entry name" value="vWFA_dom_sf"/>
</dbReference>
<evidence type="ECO:0000259" key="7">
    <source>
        <dbReference type="Pfam" id="PF13519"/>
    </source>
</evidence>
<comment type="subunit">
    <text evidence="6">Component of the Integrator complex, composed of core subunits INTS1, INTS2, INTS3, INTS4, INTS5, INTS6, INTS7, INTS8, INTS9/RC74, INTS10, INTS11/CPSF3L, INTS12, INTS13, INTS14 and INTS15. The core complex associates with protein phosphatase 2A subunits PPP2CA and PPP2R1A, to form the Integrator-PP2A (INTAC) complex. INTS14 is part of the tail subcomplex, composed of INTS10, INTS13, INTS14 and INTS15.</text>
</comment>
<feature type="domain" description="Integrator complex subunit 14 beta-barrel" evidence="8">
    <location>
        <begin position="203"/>
        <end position="330"/>
    </location>
</feature>
<evidence type="ECO:0000256" key="3">
    <source>
        <dbReference type="ARBA" id="ARBA00023242"/>
    </source>
</evidence>
<feature type="domain" description="VWFA" evidence="7">
    <location>
        <begin position="3"/>
        <end position="117"/>
    </location>
</feature>
<dbReference type="Pfam" id="PF20504">
    <property type="entry name" value="IntS14_C"/>
    <property type="match status" value="1"/>
</dbReference>
<organism evidence="10">
    <name type="scientific">Phallusia mammillata</name>
    <dbReference type="NCBI Taxonomy" id="59560"/>
    <lineage>
        <taxon>Eukaryota</taxon>
        <taxon>Metazoa</taxon>
        <taxon>Chordata</taxon>
        <taxon>Tunicata</taxon>
        <taxon>Ascidiacea</taxon>
        <taxon>Phlebobranchia</taxon>
        <taxon>Ascidiidae</taxon>
        <taxon>Phallusia</taxon>
    </lineage>
</organism>
<evidence type="ECO:0000256" key="1">
    <source>
        <dbReference type="ARBA" id="ARBA00004123"/>
    </source>
</evidence>
<feature type="domain" description="Integrator complex subunit 14 C-terminal" evidence="9">
    <location>
        <begin position="382"/>
        <end position="484"/>
    </location>
</feature>
<evidence type="ECO:0000313" key="10">
    <source>
        <dbReference type="EMBL" id="CAB3256419.1"/>
    </source>
</evidence>
<evidence type="ECO:0000259" key="9">
    <source>
        <dbReference type="Pfam" id="PF20504"/>
    </source>
</evidence>
<evidence type="ECO:0000256" key="5">
    <source>
        <dbReference type="ARBA" id="ARBA00061449"/>
    </source>
</evidence>
<sequence length="488" mass="54455">MPTVIAIDCSFSLSQLSNTSDGNSVSKLKLAGICCLEIIERLSEKLNLEHFAIVSFSSNVNVICDFTRDISQLKSSINKLTLGDKSTFRQFVSTTNKFIRKEWGCMQPCNIIVITDGRLDGLQEPSPHASSSATAQLFDFDCQLYFLCLETASNMRTSGCYETIEKIMEQNRGHGSIHTLLKSYNQLPSDILPTIKKFLDDNFQSFHAVVQCGSLKTKVTLYPKVNKVVTYDEEEDFEEILEIVGFLNISDLGNAPVTSRHLVLPIEDKNPNDSTATKTQPCFTVLLHGSLKTENKVALVRVAANSFGIISSWNDNKTKSNLVLSLFTPGFTCVPWLGDFRYLGPASLLPVPMTTKKGGTDLPTFPAQNRKGTKRSYAQPTVAWTRPTGLQTDVQKILRSVKKLPEKSQVFYKDLNRLRRAALAFGFHELLEGISQLLERECIQLPGTAHPEAALQLSHAARELKASVNLGYDYNLEPLKTDFKFHNR</sequence>
<accession>A0A6F9DFV4</accession>
<reference evidence="10" key="1">
    <citation type="submission" date="2020-04" db="EMBL/GenBank/DDBJ databases">
        <authorList>
            <person name="Neveu A P."/>
        </authorList>
    </citation>
    <scope>NUCLEOTIDE SEQUENCE</scope>
    <source>
        <tissue evidence="10">Whole embryo</tissue>
    </source>
</reference>
<keyword evidence="3" id="KW-0539">Nucleus</keyword>
<dbReference type="InterPro" id="IPR046471">
    <property type="entry name" value="IntS14_C"/>
</dbReference>
<name>A0A6F9DFV4_9ASCI</name>
<dbReference type="AlphaFoldDB" id="A0A6F9DFV4"/>
<dbReference type="GO" id="GO:0034472">
    <property type="term" value="P:snRNA 3'-end processing"/>
    <property type="evidence" value="ECO:0007669"/>
    <property type="project" value="TreeGrafter"/>
</dbReference>
<dbReference type="GO" id="GO:0032039">
    <property type="term" value="C:integrator complex"/>
    <property type="evidence" value="ECO:0007669"/>
    <property type="project" value="InterPro"/>
</dbReference>
<evidence type="ECO:0000259" key="8">
    <source>
        <dbReference type="Pfam" id="PF19435"/>
    </source>
</evidence>
<gene>
    <name evidence="10" type="primary">Ints14</name>
</gene>
<evidence type="ECO:0000256" key="2">
    <source>
        <dbReference type="ARBA" id="ARBA00016816"/>
    </source>
</evidence>
<dbReference type="PANTHER" id="PTHR13532">
    <property type="match status" value="1"/>
</dbReference>
<dbReference type="PANTHER" id="PTHR13532:SF3">
    <property type="entry name" value="INTEGRATOR COMPLEX SUBUNIT 14"/>
    <property type="match status" value="1"/>
</dbReference>
<comment type="subcellular location">
    <subcellularLocation>
        <location evidence="1">Nucleus</location>
    </subcellularLocation>
</comment>